<dbReference type="PANTHER" id="PTHR24056:SF417">
    <property type="entry name" value="CONTROL PROTEIN 2 HOMOLOG 6, PUTATIVE-RELATED"/>
    <property type="match status" value="1"/>
</dbReference>
<dbReference type="Gene3D" id="3.30.200.20">
    <property type="entry name" value="Phosphorylase Kinase, domain 1"/>
    <property type="match status" value="1"/>
</dbReference>
<dbReference type="GO" id="GO:0000307">
    <property type="term" value="C:cyclin-dependent protein kinase holoenzyme complex"/>
    <property type="evidence" value="ECO:0007669"/>
    <property type="project" value="TreeGrafter"/>
</dbReference>
<dbReference type="VEuPathDB" id="TriTrypDB:LtaPh_2705700"/>
<keyword evidence="7" id="KW-0418">Kinase</keyword>
<dbReference type="InterPro" id="IPR000719">
    <property type="entry name" value="Prot_kinase_dom"/>
</dbReference>
<evidence type="ECO:0000256" key="1">
    <source>
        <dbReference type="ARBA" id="ARBA00006485"/>
    </source>
</evidence>
<dbReference type="PANTHER" id="PTHR24056">
    <property type="entry name" value="CELL DIVISION PROTEIN KINASE"/>
    <property type="match status" value="1"/>
</dbReference>
<gene>
    <name evidence="7" type="ORF">LtaPh_2705700</name>
</gene>
<dbReference type="FunFam" id="1.10.510.10:FF:000611">
    <property type="entry name" value="CMGC family protein kinase"/>
    <property type="match status" value="1"/>
</dbReference>
<feature type="binding site" evidence="4">
    <location>
        <position position="68"/>
    </location>
    <ligand>
        <name>ATP</name>
        <dbReference type="ChEBI" id="CHEBI:30616"/>
    </ligand>
</feature>
<dbReference type="OrthoDB" id="255890at2759"/>
<sequence length="341" mass="39032">MSLSLPLKEKKNKAMSVSVNNLDGKLDLIDITALSAAYEPEELLGEGTYGIVFRARNKATGAKYAIKKLRLDGFAEGVPATTIREATLLHDLNDNPNVVKLLDVVCSEHRVYLIFELLDEDLRCFIKRYRPVSGQKPTNGTAVPLHIVREFTRQMLYALWTCHNSRILHRDLKPGNILVANYRDKTGETKYYVKLADFGLARMFEMSVQTYTHEVMTLWYRSPEIILGDRHYTPAADVWSVGCIVAEMILGYSLFRGENWRDQLDKVFYVVGTPTEQTWPGVTKLPGYDRNFKVYHVAPLPTRLRDYDEKAVEFIAYLLVTNPKLRPTIPDILEHPFMKDA</sequence>
<dbReference type="PROSITE" id="PS50011">
    <property type="entry name" value="PROTEIN_KINASE_DOM"/>
    <property type="match status" value="1"/>
</dbReference>
<evidence type="ECO:0000313" key="8">
    <source>
        <dbReference type="Proteomes" id="UP000419144"/>
    </source>
</evidence>
<evidence type="ECO:0000256" key="3">
    <source>
        <dbReference type="ARBA" id="ARBA00022840"/>
    </source>
</evidence>
<evidence type="ECO:0000313" key="7">
    <source>
        <dbReference type="EMBL" id="GET89701.1"/>
    </source>
</evidence>
<dbReference type="EMBL" id="BLBS01000037">
    <property type="protein sequence ID" value="GET89701.1"/>
    <property type="molecule type" value="Genomic_DNA"/>
</dbReference>
<dbReference type="SUPFAM" id="SSF56112">
    <property type="entry name" value="Protein kinase-like (PK-like)"/>
    <property type="match status" value="1"/>
</dbReference>
<keyword evidence="8" id="KW-1185">Reference proteome</keyword>
<dbReference type="GO" id="GO:0005737">
    <property type="term" value="C:cytoplasm"/>
    <property type="evidence" value="ECO:0007669"/>
    <property type="project" value="TreeGrafter"/>
</dbReference>
<evidence type="ECO:0000256" key="4">
    <source>
        <dbReference type="PROSITE-ProRule" id="PRU10141"/>
    </source>
</evidence>
<dbReference type="FunFam" id="3.30.200.20:FF:000821">
    <property type="entry name" value="Cdc2-related kinase 6, putative"/>
    <property type="match status" value="1"/>
</dbReference>
<name>A0A640KKE2_LEITA</name>
<dbReference type="GO" id="GO:0005634">
    <property type="term" value="C:nucleus"/>
    <property type="evidence" value="ECO:0007669"/>
    <property type="project" value="TreeGrafter"/>
</dbReference>
<dbReference type="PROSITE" id="PS00107">
    <property type="entry name" value="PROTEIN_KINASE_ATP"/>
    <property type="match status" value="1"/>
</dbReference>
<evidence type="ECO:0000259" key="6">
    <source>
        <dbReference type="PROSITE" id="PS50011"/>
    </source>
</evidence>
<dbReference type="Gene3D" id="1.10.510.10">
    <property type="entry name" value="Transferase(Phosphotransferase) domain 1"/>
    <property type="match status" value="1"/>
</dbReference>
<comment type="caution">
    <text evidence="7">The sequence shown here is derived from an EMBL/GenBank/DDBJ whole genome shotgun (WGS) entry which is preliminary data.</text>
</comment>
<comment type="similarity">
    <text evidence="1">Belongs to the protein kinase superfamily. CMGC Ser/Thr protein kinase family. CDC2/CDKX subfamily.</text>
</comment>
<evidence type="ECO:0000256" key="5">
    <source>
        <dbReference type="RuleBase" id="RU000304"/>
    </source>
</evidence>
<keyword evidence="3 4" id="KW-0067">ATP-binding</keyword>
<dbReference type="InterPro" id="IPR017441">
    <property type="entry name" value="Protein_kinase_ATP_BS"/>
</dbReference>
<dbReference type="GO" id="GO:0010468">
    <property type="term" value="P:regulation of gene expression"/>
    <property type="evidence" value="ECO:0007669"/>
    <property type="project" value="TreeGrafter"/>
</dbReference>
<dbReference type="PROSITE" id="PS00108">
    <property type="entry name" value="PROTEIN_KINASE_ST"/>
    <property type="match status" value="1"/>
</dbReference>
<keyword evidence="2 4" id="KW-0547">Nucleotide-binding</keyword>
<dbReference type="CDD" id="cd07829">
    <property type="entry name" value="STKc_CDK_like"/>
    <property type="match status" value="1"/>
</dbReference>
<feature type="domain" description="Protein kinase" evidence="6">
    <location>
        <begin position="38"/>
        <end position="338"/>
    </location>
</feature>
<dbReference type="GO" id="GO:0004693">
    <property type="term" value="F:cyclin-dependent protein serine/threonine kinase activity"/>
    <property type="evidence" value="ECO:0007669"/>
    <property type="project" value="TreeGrafter"/>
</dbReference>
<dbReference type="AlphaFoldDB" id="A0A640KKE2"/>
<dbReference type="GO" id="GO:0010389">
    <property type="term" value="P:regulation of G2/M transition of mitotic cell cycle"/>
    <property type="evidence" value="ECO:0007669"/>
    <property type="project" value="TreeGrafter"/>
</dbReference>
<organism evidence="7 8">
    <name type="scientific">Leishmania tarentolae</name>
    <name type="common">Sauroleishmania tarentolae</name>
    <dbReference type="NCBI Taxonomy" id="5689"/>
    <lineage>
        <taxon>Eukaryota</taxon>
        <taxon>Discoba</taxon>
        <taxon>Euglenozoa</taxon>
        <taxon>Kinetoplastea</taxon>
        <taxon>Metakinetoplastina</taxon>
        <taxon>Trypanosomatida</taxon>
        <taxon>Trypanosomatidae</taxon>
        <taxon>Leishmaniinae</taxon>
        <taxon>Leishmania</taxon>
        <taxon>lizard Leishmania</taxon>
    </lineage>
</organism>
<keyword evidence="7" id="KW-0808">Transferase</keyword>
<dbReference type="GO" id="GO:0007165">
    <property type="term" value="P:signal transduction"/>
    <property type="evidence" value="ECO:0007669"/>
    <property type="project" value="TreeGrafter"/>
</dbReference>
<dbReference type="InterPro" id="IPR050108">
    <property type="entry name" value="CDK"/>
</dbReference>
<dbReference type="InterPro" id="IPR011009">
    <property type="entry name" value="Kinase-like_dom_sf"/>
</dbReference>
<keyword evidence="5" id="KW-0723">Serine/threonine-protein kinase</keyword>
<dbReference type="Pfam" id="PF00069">
    <property type="entry name" value="Pkinase"/>
    <property type="match status" value="1"/>
</dbReference>
<dbReference type="GO" id="GO:0005524">
    <property type="term" value="F:ATP binding"/>
    <property type="evidence" value="ECO:0007669"/>
    <property type="project" value="UniProtKB-UniRule"/>
</dbReference>
<dbReference type="InterPro" id="IPR008271">
    <property type="entry name" value="Ser/Thr_kinase_AS"/>
</dbReference>
<dbReference type="SMART" id="SM00220">
    <property type="entry name" value="S_TKc"/>
    <property type="match status" value="1"/>
</dbReference>
<dbReference type="GO" id="GO:0030332">
    <property type="term" value="F:cyclin binding"/>
    <property type="evidence" value="ECO:0007669"/>
    <property type="project" value="TreeGrafter"/>
</dbReference>
<dbReference type="Proteomes" id="UP000419144">
    <property type="component" value="Unassembled WGS sequence"/>
</dbReference>
<protein>
    <submittedName>
        <fullName evidence="7">Protein kinase, putative</fullName>
    </submittedName>
</protein>
<reference evidence="7" key="1">
    <citation type="submission" date="2019-11" db="EMBL/GenBank/DDBJ databases">
        <title>Leishmania tarentolae CDS.</title>
        <authorList>
            <person name="Goto Y."/>
            <person name="Yamagishi J."/>
        </authorList>
    </citation>
    <scope>NUCLEOTIDE SEQUENCE [LARGE SCALE GENOMIC DNA]</scope>
    <source>
        <strain evidence="7">Parrot Tar II</strain>
    </source>
</reference>
<dbReference type="GO" id="GO:0000082">
    <property type="term" value="P:G1/S transition of mitotic cell cycle"/>
    <property type="evidence" value="ECO:0007669"/>
    <property type="project" value="TreeGrafter"/>
</dbReference>
<accession>A0A640KKE2</accession>
<proteinExistence type="inferred from homology"/>
<evidence type="ECO:0000256" key="2">
    <source>
        <dbReference type="ARBA" id="ARBA00022741"/>
    </source>
</evidence>